<dbReference type="SUPFAM" id="SSF51182">
    <property type="entry name" value="RmlC-like cupins"/>
    <property type="match status" value="1"/>
</dbReference>
<keyword evidence="7" id="KW-1185">Reference proteome</keyword>
<feature type="domain" description="Pirin N-terminal" evidence="4">
    <location>
        <begin position="27"/>
        <end position="127"/>
    </location>
</feature>
<dbReference type="AlphaFoldDB" id="A0A1G6AQT4"/>
<evidence type="ECO:0000256" key="1">
    <source>
        <dbReference type="ARBA" id="ARBA00008416"/>
    </source>
</evidence>
<dbReference type="PANTHER" id="PTHR13903:SF8">
    <property type="entry name" value="PIRIN"/>
    <property type="match status" value="1"/>
</dbReference>
<dbReference type="EMBL" id="FMXN01000002">
    <property type="protein sequence ID" value="SDB10742.1"/>
    <property type="molecule type" value="Genomic_DNA"/>
</dbReference>
<dbReference type="InterPro" id="IPR011051">
    <property type="entry name" value="RmlC_Cupin_sf"/>
</dbReference>
<evidence type="ECO:0000313" key="7">
    <source>
        <dbReference type="Proteomes" id="UP000199626"/>
    </source>
</evidence>
<dbReference type="PIRSF" id="PIRSF006232">
    <property type="entry name" value="Pirin"/>
    <property type="match status" value="1"/>
</dbReference>
<dbReference type="RefSeq" id="WP_092591251.1">
    <property type="nucleotide sequence ID" value="NZ_FMXN01000002.1"/>
</dbReference>
<dbReference type="OrthoDB" id="9780903at2"/>
<feature type="binding site" evidence="2">
    <location>
        <position position="109"/>
    </location>
    <ligand>
        <name>Fe cation</name>
        <dbReference type="ChEBI" id="CHEBI:24875"/>
    </ligand>
</feature>
<dbReference type="Pfam" id="PF05726">
    <property type="entry name" value="Pirin_C"/>
    <property type="match status" value="1"/>
</dbReference>
<accession>A0A1G6AQT4</accession>
<sequence>MSRAYDEHQLADSIYAALERPLTPELSVRRVFPQRAIRMLGPWCFLDHFGPLAPSSYRLFDVPPHPHIGLQTITWLLSGELMHFDSLGYQQPLHPGQLNLMTSGRGISHAEVAQPNPTTPLHGLQLWCALPPAHEETDPRFDHYPSVPSFTLGQCQATLITGSYATATQSWHSPALSFSPHIALLLEAAAADTLTLHLQPEFEHGIYVLHGNVRVNGTGVPAHHLLDLGAQRDAVTLELSQGCTLLLLGGEPFAQPVKIWWNFVSASQARVEQAQRDWDAGHPRFGKVPNYTVEPREASTGK</sequence>
<dbReference type="GO" id="GO:0046872">
    <property type="term" value="F:metal ion binding"/>
    <property type="evidence" value="ECO:0007669"/>
    <property type="project" value="UniProtKB-KW"/>
</dbReference>
<comment type="similarity">
    <text evidence="1 3">Belongs to the pirin family.</text>
</comment>
<feature type="domain" description="Pirin C-terminal" evidence="5">
    <location>
        <begin position="188"/>
        <end position="282"/>
    </location>
</feature>
<dbReference type="STRING" id="1159017.SAMN02927930_00410"/>
<evidence type="ECO:0008006" key="8">
    <source>
        <dbReference type="Google" id="ProtNLM"/>
    </source>
</evidence>
<evidence type="ECO:0000256" key="3">
    <source>
        <dbReference type="RuleBase" id="RU003457"/>
    </source>
</evidence>
<dbReference type="InterPro" id="IPR008778">
    <property type="entry name" value="Pirin_C_dom"/>
</dbReference>
<dbReference type="PANTHER" id="PTHR13903">
    <property type="entry name" value="PIRIN-RELATED"/>
    <property type="match status" value="1"/>
</dbReference>
<dbReference type="CDD" id="cd02909">
    <property type="entry name" value="cupin_pirin_N"/>
    <property type="match status" value="1"/>
</dbReference>
<dbReference type="Pfam" id="PF02678">
    <property type="entry name" value="Pirin"/>
    <property type="match status" value="1"/>
</dbReference>
<dbReference type="InterPro" id="IPR014710">
    <property type="entry name" value="RmlC-like_jellyroll"/>
</dbReference>
<feature type="binding site" evidence="2">
    <location>
        <position position="67"/>
    </location>
    <ligand>
        <name>Fe cation</name>
        <dbReference type="ChEBI" id="CHEBI:24875"/>
    </ligand>
</feature>
<feature type="binding site" evidence="2">
    <location>
        <position position="65"/>
    </location>
    <ligand>
        <name>Fe cation</name>
        <dbReference type="ChEBI" id="CHEBI:24875"/>
    </ligand>
</feature>
<gene>
    <name evidence="6" type="ORF">SAMN02927930_00410</name>
</gene>
<dbReference type="Proteomes" id="UP000199626">
    <property type="component" value="Unassembled WGS sequence"/>
</dbReference>
<dbReference type="Gene3D" id="2.60.120.10">
    <property type="entry name" value="Jelly Rolls"/>
    <property type="match status" value="2"/>
</dbReference>
<proteinExistence type="inferred from homology"/>
<protein>
    <recommendedName>
        <fullName evidence="8">Pirin</fullName>
    </recommendedName>
</protein>
<reference evidence="7" key="1">
    <citation type="submission" date="2016-10" db="EMBL/GenBank/DDBJ databases">
        <authorList>
            <person name="Varghese N."/>
            <person name="Submissions S."/>
        </authorList>
    </citation>
    <scope>NUCLEOTIDE SEQUENCE [LARGE SCALE GENOMIC DNA]</scope>
    <source>
        <strain evidence="7">CGMCC 1.10824</strain>
    </source>
</reference>
<dbReference type="InterPro" id="IPR003829">
    <property type="entry name" value="Pirin_N_dom"/>
</dbReference>
<comment type="cofactor">
    <cofactor evidence="2">
        <name>Fe cation</name>
        <dbReference type="ChEBI" id="CHEBI:24875"/>
    </cofactor>
    <text evidence="2">Binds 1 Fe cation per subunit.</text>
</comment>
<evidence type="ECO:0000259" key="5">
    <source>
        <dbReference type="Pfam" id="PF05726"/>
    </source>
</evidence>
<evidence type="ECO:0000313" key="6">
    <source>
        <dbReference type="EMBL" id="SDB10742.1"/>
    </source>
</evidence>
<dbReference type="InterPro" id="IPR012093">
    <property type="entry name" value="Pirin"/>
</dbReference>
<keyword evidence="2" id="KW-0408">Iron</keyword>
<feature type="binding site" evidence="2">
    <location>
        <position position="111"/>
    </location>
    <ligand>
        <name>Fe cation</name>
        <dbReference type="ChEBI" id="CHEBI:24875"/>
    </ligand>
</feature>
<organism evidence="6 7">
    <name type="scientific">Pseudidiomarina indica</name>
    <dbReference type="NCBI Taxonomy" id="1159017"/>
    <lineage>
        <taxon>Bacteria</taxon>
        <taxon>Pseudomonadati</taxon>
        <taxon>Pseudomonadota</taxon>
        <taxon>Gammaproteobacteria</taxon>
        <taxon>Alteromonadales</taxon>
        <taxon>Idiomarinaceae</taxon>
        <taxon>Pseudidiomarina</taxon>
    </lineage>
</organism>
<evidence type="ECO:0000256" key="2">
    <source>
        <dbReference type="PIRSR" id="PIRSR006232-1"/>
    </source>
</evidence>
<name>A0A1G6AQT4_9GAMM</name>
<evidence type="ECO:0000259" key="4">
    <source>
        <dbReference type="Pfam" id="PF02678"/>
    </source>
</evidence>
<keyword evidence="2" id="KW-0479">Metal-binding</keyword>
<dbReference type="CDD" id="cd02247">
    <property type="entry name" value="cupin_pirin_C"/>
    <property type="match status" value="1"/>
</dbReference>